<feature type="domain" description="Solute-binding protein family 3/N-terminal" evidence="1">
    <location>
        <begin position="46"/>
        <end position="268"/>
    </location>
</feature>
<dbReference type="Gene3D" id="3.30.450.20">
    <property type="entry name" value="PAS domain"/>
    <property type="match status" value="1"/>
</dbReference>
<dbReference type="EMBL" id="CP091092">
    <property type="protein sequence ID" value="WFN36715.1"/>
    <property type="molecule type" value="Genomic_DNA"/>
</dbReference>
<dbReference type="SMART" id="SM00062">
    <property type="entry name" value="PBPb"/>
    <property type="match status" value="1"/>
</dbReference>
<dbReference type="SUPFAM" id="SSF53850">
    <property type="entry name" value="Periplasmic binding protein-like II"/>
    <property type="match status" value="1"/>
</dbReference>
<dbReference type="Proteomes" id="UP001218895">
    <property type="component" value="Chromosome"/>
</dbReference>
<dbReference type="Pfam" id="PF00497">
    <property type="entry name" value="SBP_bac_3"/>
    <property type="match status" value="1"/>
</dbReference>
<evidence type="ECO:0000313" key="3">
    <source>
        <dbReference type="Proteomes" id="UP001218895"/>
    </source>
</evidence>
<dbReference type="Gene3D" id="3.40.190.10">
    <property type="entry name" value="Periplasmic binding protein-like II"/>
    <property type="match status" value="2"/>
</dbReference>
<dbReference type="PANTHER" id="PTHR38834">
    <property type="entry name" value="PERIPLASMIC SUBSTRATE BINDING PROTEIN FAMILY 3"/>
    <property type="match status" value="1"/>
</dbReference>
<dbReference type="PROSITE" id="PS51257">
    <property type="entry name" value="PROKAR_LIPOPROTEIN"/>
    <property type="match status" value="1"/>
</dbReference>
<keyword evidence="3" id="KW-1185">Reference proteome</keyword>
<dbReference type="InterPro" id="IPR001638">
    <property type="entry name" value="Solute-binding_3/MltF_N"/>
</dbReference>
<evidence type="ECO:0000259" key="1">
    <source>
        <dbReference type="SMART" id="SM00062"/>
    </source>
</evidence>
<protein>
    <submittedName>
        <fullName evidence="2">Transporter substrate-binding domain-containing protein</fullName>
    </submittedName>
</protein>
<proteinExistence type="predicted"/>
<evidence type="ECO:0000313" key="2">
    <source>
        <dbReference type="EMBL" id="WFN36715.1"/>
    </source>
</evidence>
<dbReference type="RefSeq" id="WP_278099552.1">
    <property type="nucleotide sequence ID" value="NZ_CP091092.1"/>
</dbReference>
<name>A0AAF0JMM9_9EURY</name>
<accession>A0AAF0JMM9</accession>
<organism evidence="2 3">
    <name type="scientific">Methanomicrobium antiquum</name>
    <dbReference type="NCBI Taxonomy" id="487686"/>
    <lineage>
        <taxon>Archaea</taxon>
        <taxon>Methanobacteriati</taxon>
        <taxon>Methanobacteriota</taxon>
        <taxon>Stenosarchaea group</taxon>
        <taxon>Methanomicrobia</taxon>
        <taxon>Methanomicrobiales</taxon>
        <taxon>Methanomicrobiaceae</taxon>
        <taxon>Methanomicrobium</taxon>
    </lineage>
</organism>
<reference evidence="2" key="1">
    <citation type="submission" date="2022-01" db="EMBL/GenBank/DDBJ databases">
        <title>Complete genome of Methanomicrobium antiquum DSM 21220.</title>
        <authorList>
            <person name="Chen S.-C."/>
            <person name="You Y.-T."/>
            <person name="Zhou Y.-Z."/>
            <person name="Lai M.-C."/>
        </authorList>
    </citation>
    <scope>NUCLEOTIDE SEQUENCE</scope>
    <source>
        <strain evidence="2">DSM 21220</strain>
    </source>
</reference>
<sequence length="502" mass="55331">MKKIIYTVFVLLLLTGFLVACGSTENLTEKNSAMENSPGEKPIDSDLRIITEEFPPFNYKGPDGRAAGWATDVVNEILAKLNQTSEIEILPWKRGYEIAQKGPFVALYSAARTDERENLFKWAGPVAYFDYTLYASNKSGITIKSLEVAKKTGTTGVVEDDSRNQFLKENNFEDIKVFRTDAECLKSLISGEISLWLGSSTNAEAIAKEEGLDLLTFTPVYQVRTVEMYIAFSPDVPDSLVDDWQSALDEIKADGTFDEIRQKYNITATSKESVPDSPAAVAQQALHTIISDTDGMIRPVLLSYEVLRETSEVKSGEWGKISPLLAALEKNQPDARTWYALPDGSYYTVVDGLTSASLKSRPYFPDIIAGNVSVGYVVVSHSTGKNTGIVAVPVIIKGNTKGILGASLYLDALTDKTREKIPEPFLFFAIDNEGKFAIHSEKGKISQSISAYDRNKSLKTALEEIFNSSSGSCSYEEDGVYYNAVFQQSPFTGWHFAVAWPA</sequence>
<dbReference type="KEGG" id="manq:L1994_11360"/>
<gene>
    <name evidence="2" type="ORF">L1994_11360</name>
</gene>
<dbReference type="GeneID" id="79951007"/>
<dbReference type="AlphaFoldDB" id="A0AAF0JMM9"/>
<dbReference type="PANTHER" id="PTHR38834:SF3">
    <property type="entry name" value="SOLUTE-BINDING PROTEIN FAMILY 3_N-TERMINAL DOMAIN-CONTAINING PROTEIN"/>
    <property type="match status" value="1"/>
</dbReference>